<dbReference type="SMART" id="SM00984">
    <property type="entry name" value="UDPG_MGDP_dh_C"/>
    <property type="match status" value="1"/>
</dbReference>
<comment type="similarity">
    <text evidence="2 7">Belongs to the UDP-glucose/GDP-mannose dehydrogenase family.</text>
</comment>
<feature type="active site" description="Nucleophile" evidence="8">
    <location>
        <position position="259"/>
    </location>
</feature>
<feature type="binding site" evidence="10">
    <location>
        <position position="326"/>
    </location>
    <ligand>
        <name>NAD(+)</name>
        <dbReference type="ChEBI" id="CHEBI:57540"/>
    </ligand>
</feature>
<dbReference type="Pfam" id="PF03720">
    <property type="entry name" value="UDPG_MGDP_dh_C"/>
    <property type="match status" value="1"/>
</dbReference>
<feature type="binding site" evidence="9">
    <location>
        <position position="203"/>
    </location>
    <ligand>
        <name>substrate</name>
    </ligand>
</feature>
<feature type="domain" description="UDP-glucose/GDP-mannose dehydrogenase C-terminal" evidence="11">
    <location>
        <begin position="312"/>
        <end position="410"/>
    </location>
</feature>
<dbReference type="InterPro" id="IPR028357">
    <property type="entry name" value="UDPglc_DH_bac"/>
</dbReference>
<dbReference type="Gene3D" id="3.40.50.720">
    <property type="entry name" value="NAD(P)-binding Rossmann-like Domain"/>
    <property type="match status" value="2"/>
</dbReference>
<feature type="binding site" evidence="10">
    <location>
        <position position="86"/>
    </location>
    <ligand>
        <name>NAD(+)</name>
        <dbReference type="ChEBI" id="CHEBI:57540"/>
    </ligand>
</feature>
<evidence type="ECO:0000256" key="1">
    <source>
        <dbReference type="ARBA" id="ARBA00004701"/>
    </source>
</evidence>
<dbReference type="PANTHER" id="PTHR43750:SF3">
    <property type="entry name" value="UDP-GLUCOSE 6-DEHYDROGENASE TUAD"/>
    <property type="match status" value="1"/>
</dbReference>
<keyword evidence="13" id="KW-1185">Reference proteome</keyword>
<dbReference type="InterPro" id="IPR014027">
    <property type="entry name" value="UDP-Glc/GDP-Man_DH_C"/>
</dbReference>
<keyword evidence="5 7" id="KW-0520">NAD</keyword>
<gene>
    <name evidence="12" type="ORF">E1757_10950</name>
</gene>
<dbReference type="GO" id="GO:0051287">
    <property type="term" value="F:NAD binding"/>
    <property type="evidence" value="ECO:0007669"/>
    <property type="project" value="InterPro"/>
</dbReference>
<evidence type="ECO:0000256" key="6">
    <source>
        <dbReference type="ARBA" id="ARBA00047473"/>
    </source>
</evidence>
<comment type="catalytic activity">
    <reaction evidence="6 7">
        <text>UDP-alpha-D-glucose + 2 NAD(+) + H2O = UDP-alpha-D-glucuronate + 2 NADH + 3 H(+)</text>
        <dbReference type="Rhea" id="RHEA:23596"/>
        <dbReference type="ChEBI" id="CHEBI:15377"/>
        <dbReference type="ChEBI" id="CHEBI:15378"/>
        <dbReference type="ChEBI" id="CHEBI:57540"/>
        <dbReference type="ChEBI" id="CHEBI:57945"/>
        <dbReference type="ChEBI" id="CHEBI:58052"/>
        <dbReference type="ChEBI" id="CHEBI:58885"/>
        <dbReference type="EC" id="1.1.1.22"/>
    </reaction>
</comment>
<feature type="binding site" evidence="9">
    <location>
        <position position="319"/>
    </location>
    <ligand>
        <name>substrate</name>
    </ligand>
</feature>
<evidence type="ECO:0000313" key="13">
    <source>
        <dbReference type="Proteomes" id="UP000295636"/>
    </source>
</evidence>
<dbReference type="Proteomes" id="UP000295636">
    <property type="component" value="Unassembled WGS sequence"/>
</dbReference>
<dbReference type="SUPFAM" id="SSF51735">
    <property type="entry name" value="NAD(P)-binding Rossmann-fold domains"/>
    <property type="match status" value="1"/>
</dbReference>
<dbReference type="GO" id="GO:0003979">
    <property type="term" value="F:UDP-glucose 6-dehydrogenase activity"/>
    <property type="evidence" value="ECO:0007669"/>
    <property type="project" value="UniProtKB-EC"/>
</dbReference>
<dbReference type="InterPro" id="IPR017476">
    <property type="entry name" value="UDP-Glc/GDP-Man"/>
</dbReference>
<dbReference type="Gene3D" id="1.20.5.100">
    <property type="entry name" value="Cytochrome c1, transmembrane anchor, C-terminal"/>
    <property type="match status" value="1"/>
</dbReference>
<feature type="binding site" evidence="9">
    <location>
        <begin position="248"/>
        <end position="252"/>
    </location>
    <ligand>
        <name>substrate</name>
    </ligand>
</feature>
<dbReference type="Pfam" id="PF03721">
    <property type="entry name" value="UDPG_MGDP_dh_N"/>
    <property type="match status" value="1"/>
</dbReference>
<dbReference type="InterPro" id="IPR008927">
    <property type="entry name" value="6-PGluconate_DH-like_C_sf"/>
</dbReference>
<dbReference type="AlphaFoldDB" id="A0A4R5KR14"/>
<dbReference type="InterPro" id="IPR001732">
    <property type="entry name" value="UDP-Glc/GDP-Man_DH_N"/>
</dbReference>
<sequence>MRIAVIGTGYVGLVTGACLARLGHSVICSDRSAEKISVLASGGLPIWEQGLDELLSEASSLNRIRFTTNIKSAVQESDILIICVGTPFGPNGEADLTQLWSVVKQIARHSTEKKFLVVKSTVPVGTTDEIDQWLQSVSANRNIDVIHNPEFLRQGNAIRDFFHPDRIVAGCRTDKAKHVVSDLYKDLPSPILFCDSRSSELIKYASNAFLAMKISYINMIADFSEQTGARIDVVAEGIGMDSRIGEAFLRAGIGYGGSCFPKDIMAFRAMGQKWDCPMPLLDSTVSINRLRPRRLVNKLTDELGMLKGKRIALLGLAFKPMTDDLREAPSLQISRICLEQGAAVHAYDPHVSDYPVPEVVLHRSLYDAIDSSDAVVIVTELEQLRCLDWQIVSKKLRTRLIIDGRNMFAWEEMLHIADTFDMTYISVGRPPIPASAAAGADFYKANQIRSI</sequence>
<name>A0A4R5KR14_9BACL</name>
<reference evidence="12 13" key="1">
    <citation type="submission" date="2019-03" db="EMBL/GenBank/DDBJ databases">
        <title>This is whole genome sequence of Paenibacillus sp MS74 strain.</title>
        <authorList>
            <person name="Trinh H.N."/>
        </authorList>
    </citation>
    <scope>NUCLEOTIDE SEQUENCE [LARGE SCALE GENOMIC DNA]</scope>
    <source>
        <strain evidence="12 13">MS74</strain>
    </source>
</reference>
<dbReference type="UniPathway" id="UPA00038">
    <property type="reaction ID" value="UER00491"/>
</dbReference>
<evidence type="ECO:0000256" key="10">
    <source>
        <dbReference type="PIRSR" id="PIRSR500134-3"/>
    </source>
</evidence>
<dbReference type="OrthoDB" id="9803238at2"/>
<evidence type="ECO:0000256" key="4">
    <source>
        <dbReference type="ARBA" id="ARBA00023002"/>
    </source>
</evidence>
<feature type="binding site" evidence="10">
    <location>
        <position position="35"/>
    </location>
    <ligand>
        <name>NAD(+)</name>
        <dbReference type="ChEBI" id="CHEBI:57540"/>
    </ligand>
</feature>
<evidence type="ECO:0000256" key="3">
    <source>
        <dbReference type="ARBA" id="ARBA00012954"/>
    </source>
</evidence>
<comment type="pathway">
    <text evidence="1">Nucleotide-sugar biosynthesis; UDP-alpha-D-glucuronate biosynthesis; UDP-alpha-D-glucuronate from UDP-alpha-D-glucose: step 1/1.</text>
</comment>
<evidence type="ECO:0000256" key="2">
    <source>
        <dbReference type="ARBA" id="ARBA00006601"/>
    </source>
</evidence>
<dbReference type="InterPro" id="IPR036220">
    <property type="entry name" value="UDP-Glc/GDP-Man_DH_C_sf"/>
</dbReference>
<dbReference type="GO" id="GO:0006065">
    <property type="term" value="P:UDP-glucuronate biosynthetic process"/>
    <property type="evidence" value="ECO:0007669"/>
    <property type="project" value="UniProtKB-UniPathway"/>
</dbReference>
<dbReference type="RefSeq" id="WP_133227720.1">
    <property type="nucleotide sequence ID" value="NZ_SMRT01000004.1"/>
</dbReference>
<evidence type="ECO:0000256" key="7">
    <source>
        <dbReference type="PIRNR" id="PIRNR000124"/>
    </source>
</evidence>
<dbReference type="EMBL" id="SMRT01000004">
    <property type="protein sequence ID" value="TDF98026.1"/>
    <property type="molecule type" value="Genomic_DNA"/>
</dbReference>
<dbReference type="PANTHER" id="PTHR43750">
    <property type="entry name" value="UDP-GLUCOSE 6-DEHYDROGENASE TUAD"/>
    <property type="match status" value="1"/>
</dbReference>
<evidence type="ECO:0000313" key="12">
    <source>
        <dbReference type="EMBL" id="TDF98026.1"/>
    </source>
</evidence>
<dbReference type="InterPro" id="IPR036291">
    <property type="entry name" value="NAD(P)-bd_dom_sf"/>
</dbReference>
<dbReference type="EC" id="1.1.1.22" evidence="3 7"/>
<comment type="caution">
    <text evidence="12">The sequence shown here is derived from an EMBL/GenBank/DDBJ whole genome shotgun (WGS) entry which is preliminary data.</text>
</comment>
<dbReference type="InterPro" id="IPR014026">
    <property type="entry name" value="UDP-Glc/GDP-Man_DH_dimer"/>
</dbReference>
<evidence type="ECO:0000256" key="5">
    <source>
        <dbReference type="ARBA" id="ARBA00023027"/>
    </source>
</evidence>
<dbReference type="GO" id="GO:0000271">
    <property type="term" value="P:polysaccharide biosynthetic process"/>
    <property type="evidence" value="ECO:0007669"/>
    <property type="project" value="InterPro"/>
</dbReference>
<dbReference type="NCBIfam" id="TIGR03026">
    <property type="entry name" value="NDP-sugDHase"/>
    <property type="match status" value="1"/>
</dbReference>
<accession>A0A4R5KR14</accession>
<dbReference type="SUPFAM" id="SSF52413">
    <property type="entry name" value="UDP-glucose/GDP-mannose dehydrogenase C-terminal domain"/>
    <property type="match status" value="1"/>
</dbReference>
<evidence type="ECO:0000256" key="8">
    <source>
        <dbReference type="PIRSR" id="PIRSR500134-1"/>
    </source>
</evidence>
<feature type="binding site" evidence="10">
    <location>
        <position position="30"/>
    </location>
    <ligand>
        <name>NAD(+)</name>
        <dbReference type="ChEBI" id="CHEBI:57540"/>
    </ligand>
</feature>
<dbReference type="Pfam" id="PF00984">
    <property type="entry name" value="UDPG_MGDP_dh"/>
    <property type="match status" value="1"/>
</dbReference>
<dbReference type="PIRSF" id="PIRSF500134">
    <property type="entry name" value="UDPglc_DH_bac"/>
    <property type="match status" value="1"/>
</dbReference>
<dbReference type="PROSITE" id="PS51257">
    <property type="entry name" value="PROKAR_LIPOPROTEIN"/>
    <property type="match status" value="1"/>
</dbReference>
<evidence type="ECO:0000256" key="9">
    <source>
        <dbReference type="PIRSR" id="PIRSR500134-2"/>
    </source>
</evidence>
<dbReference type="PIRSF" id="PIRSF000124">
    <property type="entry name" value="UDPglc_GDPman_dh"/>
    <property type="match status" value="1"/>
</dbReference>
<feature type="binding site" evidence="10">
    <location>
        <position position="262"/>
    </location>
    <ligand>
        <name>NAD(+)</name>
        <dbReference type="ChEBI" id="CHEBI:57540"/>
    </ligand>
</feature>
<organism evidence="12 13">
    <name type="scientific">Paenibacillus piri</name>
    <dbReference type="NCBI Taxonomy" id="2547395"/>
    <lineage>
        <taxon>Bacteria</taxon>
        <taxon>Bacillati</taxon>
        <taxon>Bacillota</taxon>
        <taxon>Bacilli</taxon>
        <taxon>Bacillales</taxon>
        <taxon>Paenibacillaceae</taxon>
        <taxon>Paenibacillus</taxon>
    </lineage>
</organism>
<feature type="binding site" evidence="10">
    <location>
        <position position="121"/>
    </location>
    <ligand>
        <name>NAD(+)</name>
        <dbReference type="ChEBI" id="CHEBI:57540"/>
    </ligand>
</feature>
<protein>
    <recommendedName>
        <fullName evidence="3 7">UDP-glucose 6-dehydrogenase</fullName>
        <ecNumber evidence="3 7">1.1.1.22</ecNumber>
    </recommendedName>
</protein>
<feature type="binding site" evidence="9">
    <location>
        <position position="256"/>
    </location>
    <ligand>
        <name>substrate</name>
    </ligand>
</feature>
<keyword evidence="4 7" id="KW-0560">Oxidoreductase</keyword>
<dbReference type="SUPFAM" id="SSF48179">
    <property type="entry name" value="6-phosphogluconate dehydrogenase C-terminal domain-like"/>
    <property type="match status" value="1"/>
</dbReference>
<evidence type="ECO:0000259" key="11">
    <source>
        <dbReference type="SMART" id="SM00984"/>
    </source>
</evidence>
<proteinExistence type="inferred from homology"/>